<dbReference type="EMBL" id="BTGB01000002">
    <property type="protein sequence ID" value="GMM45168.1"/>
    <property type="molecule type" value="Genomic_DNA"/>
</dbReference>
<keyword evidence="3" id="KW-1185">Reference proteome</keyword>
<comment type="caution">
    <text evidence="2">The sequence shown here is derived from an EMBL/GenBank/DDBJ whole genome shotgun (WGS) entry which is preliminary data.</text>
</comment>
<reference evidence="2 3" key="1">
    <citation type="journal article" date="2023" name="Elife">
        <title>Identification of key yeast species and microbe-microbe interactions impacting larval growth of Drosophila in the wild.</title>
        <authorList>
            <person name="Mure A."/>
            <person name="Sugiura Y."/>
            <person name="Maeda R."/>
            <person name="Honda K."/>
            <person name="Sakurai N."/>
            <person name="Takahashi Y."/>
            <person name="Watada M."/>
            <person name="Katoh T."/>
            <person name="Gotoh A."/>
            <person name="Gotoh Y."/>
            <person name="Taniguchi I."/>
            <person name="Nakamura K."/>
            <person name="Hayashi T."/>
            <person name="Katayama T."/>
            <person name="Uemura T."/>
            <person name="Hattori Y."/>
        </authorList>
    </citation>
    <scope>NUCLEOTIDE SEQUENCE [LARGE SCALE GENOMIC DNA]</scope>
    <source>
        <strain evidence="2 3">PK-24</strain>
    </source>
</reference>
<dbReference type="AlphaFoldDB" id="A0AAV5R0U4"/>
<evidence type="ECO:0000256" key="1">
    <source>
        <dbReference type="SAM" id="MobiDB-lite"/>
    </source>
</evidence>
<gene>
    <name evidence="2" type="ORF">DAPK24_017430</name>
</gene>
<accession>A0AAV5R0U4</accession>
<dbReference type="Proteomes" id="UP001378960">
    <property type="component" value="Unassembled WGS sequence"/>
</dbReference>
<feature type="compositionally biased region" description="Acidic residues" evidence="1">
    <location>
        <begin position="313"/>
        <end position="324"/>
    </location>
</feature>
<name>A0AAV5R0U4_PICKL</name>
<evidence type="ECO:0000313" key="2">
    <source>
        <dbReference type="EMBL" id="GMM45168.1"/>
    </source>
</evidence>
<protein>
    <submittedName>
        <fullName evidence="2">Uncharacterized protein</fullName>
    </submittedName>
</protein>
<sequence length="324" mass="37667">MVLHNDKWKYKAKKAFERKNAQKAKRNGIDNTKVDHENSSSGNEHSSDDNEEGDDVEETADEDGNVIVKPTKKEKLKDQSNLWRFEDPVIDESILKDPEYIAQLEAKRKEEGDRINHMRDIVSNKLKTGDIIDEKNDEYLLKGKKEPVSFKNMKFEDLENVFNSDDKDNDKPEIREFTDEERERFLRNQATVKHQKEVQKLKTQVNSLNSKSTRGKVLELKSNRGKDNYRDLVDKKLGGIHRKVDDEEEDLDELVHEMIGIDLKKVGDTTAEENEFKYSAGFNLDNLMDTKGGQKNQRRQQTPKEKKSFVETSNEDDDFLDSLL</sequence>
<proteinExistence type="predicted"/>
<organism evidence="2 3">
    <name type="scientific">Pichia kluyveri</name>
    <name type="common">Yeast</name>
    <dbReference type="NCBI Taxonomy" id="36015"/>
    <lineage>
        <taxon>Eukaryota</taxon>
        <taxon>Fungi</taxon>
        <taxon>Dikarya</taxon>
        <taxon>Ascomycota</taxon>
        <taxon>Saccharomycotina</taxon>
        <taxon>Pichiomycetes</taxon>
        <taxon>Pichiales</taxon>
        <taxon>Pichiaceae</taxon>
        <taxon>Pichia</taxon>
    </lineage>
</organism>
<feature type="compositionally biased region" description="Polar residues" evidence="1">
    <location>
        <begin position="201"/>
        <end position="212"/>
    </location>
</feature>
<feature type="region of interest" description="Disordered" evidence="1">
    <location>
        <begin position="1"/>
        <end position="78"/>
    </location>
</feature>
<feature type="compositionally biased region" description="Basic and acidic residues" evidence="1">
    <location>
        <begin position="1"/>
        <end position="20"/>
    </location>
</feature>
<evidence type="ECO:0000313" key="3">
    <source>
        <dbReference type="Proteomes" id="UP001378960"/>
    </source>
</evidence>
<feature type="compositionally biased region" description="Acidic residues" evidence="1">
    <location>
        <begin position="49"/>
        <end position="64"/>
    </location>
</feature>
<feature type="region of interest" description="Disordered" evidence="1">
    <location>
        <begin position="287"/>
        <end position="324"/>
    </location>
</feature>
<feature type="region of interest" description="Disordered" evidence="1">
    <location>
        <begin position="195"/>
        <end position="217"/>
    </location>
</feature>